<dbReference type="OrthoDB" id="957166at2"/>
<keyword evidence="1" id="KW-0732">Signal</keyword>
<name>A0A4Q5LVD9_9BACT</name>
<gene>
    <name evidence="2" type="ORF">EWM59_20925</name>
</gene>
<evidence type="ECO:0008006" key="4">
    <source>
        <dbReference type="Google" id="ProtNLM"/>
    </source>
</evidence>
<protein>
    <recommendedName>
        <fullName evidence="4">Lipocalin-like domain-containing protein</fullName>
    </recommendedName>
</protein>
<sequence>MKTTLIVICTILFLASCTNTAPDPLLNELNGEWKLVKIGVGFPSPQGPTELQPEYEEILSFNASKGSYTRTKDGKVVEKSDVSISSDEKATYQKDMLVFEESKTYSFISFTETPRYLVLYQPAPIGAVLADGNSFFYEKVK</sequence>
<dbReference type="PROSITE" id="PS51257">
    <property type="entry name" value="PROKAR_LIPOPROTEIN"/>
    <property type="match status" value="1"/>
</dbReference>
<dbReference type="RefSeq" id="WP_130023204.1">
    <property type="nucleotide sequence ID" value="NZ_SEWF01000039.1"/>
</dbReference>
<evidence type="ECO:0000313" key="2">
    <source>
        <dbReference type="EMBL" id="RYU93701.1"/>
    </source>
</evidence>
<dbReference type="AlphaFoldDB" id="A0A4Q5LVD9"/>
<reference evidence="2 3" key="1">
    <citation type="submission" date="2019-02" db="EMBL/GenBank/DDBJ databases">
        <title>Bacterial novel species Emticicia sp. 17J42-9 isolated from soil.</title>
        <authorList>
            <person name="Jung H.-Y."/>
        </authorList>
    </citation>
    <scope>NUCLEOTIDE SEQUENCE [LARGE SCALE GENOMIC DNA]</scope>
    <source>
        <strain evidence="2 3">17J42-9</strain>
    </source>
</reference>
<evidence type="ECO:0000256" key="1">
    <source>
        <dbReference type="SAM" id="SignalP"/>
    </source>
</evidence>
<proteinExistence type="predicted"/>
<accession>A0A4Q5LVD9</accession>
<organism evidence="2 3">
    <name type="scientific">Emticicia agri</name>
    <dbReference type="NCBI Taxonomy" id="2492393"/>
    <lineage>
        <taxon>Bacteria</taxon>
        <taxon>Pseudomonadati</taxon>
        <taxon>Bacteroidota</taxon>
        <taxon>Cytophagia</taxon>
        <taxon>Cytophagales</taxon>
        <taxon>Leadbetterellaceae</taxon>
        <taxon>Emticicia</taxon>
    </lineage>
</organism>
<dbReference type="Proteomes" id="UP000293162">
    <property type="component" value="Unassembled WGS sequence"/>
</dbReference>
<feature type="chain" id="PRO_5020458590" description="Lipocalin-like domain-containing protein" evidence="1">
    <location>
        <begin position="22"/>
        <end position="141"/>
    </location>
</feature>
<dbReference type="EMBL" id="SEWF01000039">
    <property type="protein sequence ID" value="RYU93701.1"/>
    <property type="molecule type" value="Genomic_DNA"/>
</dbReference>
<feature type="signal peptide" evidence="1">
    <location>
        <begin position="1"/>
        <end position="21"/>
    </location>
</feature>
<keyword evidence="3" id="KW-1185">Reference proteome</keyword>
<comment type="caution">
    <text evidence="2">The sequence shown here is derived from an EMBL/GenBank/DDBJ whole genome shotgun (WGS) entry which is preliminary data.</text>
</comment>
<evidence type="ECO:0000313" key="3">
    <source>
        <dbReference type="Proteomes" id="UP000293162"/>
    </source>
</evidence>